<dbReference type="Proteomes" id="UP001482620">
    <property type="component" value="Unassembled WGS sequence"/>
</dbReference>
<dbReference type="EMBL" id="JAHRIQ010049838">
    <property type="protein sequence ID" value="MEQ2237819.1"/>
    <property type="molecule type" value="Genomic_DNA"/>
</dbReference>
<evidence type="ECO:0000313" key="2">
    <source>
        <dbReference type="Proteomes" id="UP001482620"/>
    </source>
</evidence>
<proteinExistence type="predicted"/>
<name>A0ABV0TYL1_9TELE</name>
<accession>A0ABV0TYL1</accession>
<organism evidence="1 2">
    <name type="scientific">Ilyodon furcidens</name>
    <name type="common">goldbreast splitfin</name>
    <dbReference type="NCBI Taxonomy" id="33524"/>
    <lineage>
        <taxon>Eukaryota</taxon>
        <taxon>Metazoa</taxon>
        <taxon>Chordata</taxon>
        <taxon>Craniata</taxon>
        <taxon>Vertebrata</taxon>
        <taxon>Euteleostomi</taxon>
        <taxon>Actinopterygii</taxon>
        <taxon>Neopterygii</taxon>
        <taxon>Teleostei</taxon>
        <taxon>Neoteleostei</taxon>
        <taxon>Acanthomorphata</taxon>
        <taxon>Ovalentaria</taxon>
        <taxon>Atherinomorphae</taxon>
        <taxon>Cyprinodontiformes</taxon>
        <taxon>Goodeidae</taxon>
        <taxon>Ilyodon</taxon>
    </lineage>
</organism>
<sequence length="92" mass="10296">MTPNETVWDQDAKQTLVLFRFGLMEGEEGQCGSFPVIPCSRSPSLPAPPPVLLLRFCPLCRLFAPQRKFGSSLWTSEQVSVALKPPVWMCSR</sequence>
<comment type="caution">
    <text evidence="1">The sequence shown here is derived from an EMBL/GenBank/DDBJ whole genome shotgun (WGS) entry which is preliminary data.</text>
</comment>
<keyword evidence="2" id="KW-1185">Reference proteome</keyword>
<evidence type="ECO:0000313" key="1">
    <source>
        <dbReference type="EMBL" id="MEQ2237819.1"/>
    </source>
</evidence>
<protein>
    <submittedName>
        <fullName evidence="1">Uncharacterized protein</fullName>
    </submittedName>
</protein>
<gene>
    <name evidence="1" type="ORF">ILYODFUR_027013</name>
</gene>
<reference evidence="1 2" key="1">
    <citation type="submission" date="2021-06" db="EMBL/GenBank/DDBJ databases">
        <authorList>
            <person name="Palmer J.M."/>
        </authorList>
    </citation>
    <scope>NUCLEOTIDE SEQUENCE [LARGE SCALE GENOMIC DNA]</scope>
    <source>
        <strain evidence="2">if_2019</strain>
        <tissue evidence="1">Muscle</tissue>
    </source>
</reference>